<sequence>MLTGTLKIILQRLQSKKKRVTCY</sequence>
<dbReference type="EMBL" id="GBRH01257697">
    <property type="protein sequence ID" value="JAD40198.1"/>
    <property type="molecule type" value="Transcribed_RNA"/>
</dbReference>
<protein>
    <submittedName>
        <fullName evidence="1">Uncharacterized protein</fullName>
    </submittedName>
</protein>
<organism evidence="1">
    <name type="scientific">Arundo donax</name>
    <name type="common">Giant reed</name>
    <name type="synonym">Donax arundinaceus</name>
    <dbReference type="NCBI Taxonomy" id="35708"/>
    <lineage>
        <taxon>Eukaryota</taxon>
        <taxon>Viridiplantae</taxon>
        <taxon>Streptophyta</taxon>
        <taxon>Embryophyta</taxon>
        <taxon>Tracheophyta</taxon>
        <taxon>Spermatophyta</taxon>
        <taxon>Magnoliopsida</taxon>
        <taxon>Liliopsida</taxon>
        <taxon>Poales</taxon>
        <taxon>Poaceae</taxon>
        <taxon>PACMAD clade</taxon>
        <taxon>Arundinoideae</taxon>
        <taxon>Arundineae</taxon>
        <taxon>Arundo</taxon>
    </lineage>
</organism>
<reference evidence="1" key="1">
    <citation type="submission" date="2014-09" db="EMBL/GenBank/DDBJ databases">
        <authorList>
            <person name="Magalhaes I.L.F."/>
            <person name="Oliveira U."/>
            <person name="Santos F.R."/>
            <person name="Vidigal T.H.D.A."/>
            <person name="Brescovit A.D."/>
            <person name="Santos A.J."/>
        </authorList>
    </citation>
    <scope>NUCLEOTIDE SEQUENCE</scope>
    <source>
        <tissue evidence="1">Shoot tissue taken approximately 20 cm above the soil surface</tissue>
    </source>
</reference>
<proteinExistence type="predicted"/>
<reference evidence="1" key="2">
    <citation type="journal article" date="2015" name="Data Brief">
        <title>Shoot transcriptome of the giant reed, Arundo donax.</title>
        <authorList>
            <person name="Barrero R.A."/>
            <person name="Guerrero F.D."/>
            <person name="Moolhuijzen P."/>
            <person name="Goolsby J.A."/>
            <person name="Tidwell J."/>
            <person name="Bellgard S.E."/>
            <person name="Bellgard M.I."/>
        </authorList>
    </citation>
    <scope>NUCLEOTIDE SEQUENCE</scope>
    <source>
        <tissue evidence="1">Shoot tissue taken approximately 20 cm above the soil surface</tissue>
    </source>
</reference>
<name>A0A0A8ZRA1_ARUDO</name>
<accession>A0A0A8ZRA1</accession>
<dbReference type="AlphaFoldDB" id="A0A0A8ZRA1"/>
<evidence type="ECO:0000313" key="1">
    <source>
        <dbReference type="EMBL" id="JAD40198.1"/>
    </source>
</evidence>